<feature type="compositionally biased region" description="Acidic residues" evidence="5">
    <location>
        <begin position="219"/>
        <end position="230"/>
    </location>
</feature>
<sequence>MCDATMTATSASLPIRQLSKLTMLSSLLLTISRAPFATTAFSPNLLLPTNCNFSKLFLSTTLNFDPSPTIRDKATSTILIGRHAALSSILSSTDSYVTLFGFRPPPSIMTSMLHSIKPAGSTSSHVEVPTVGPAAPRPPHVMSICSMKDEVSRNVHPMSLHGYAEAIAGRCPKKGVVHVICAVEESSLDWCGPIGGAVARAFPLFTRKTTGGGDKSLEELDDGSEEDGGGEEERVVHVTFLDSSGKVVKDSRQIEAAKAAAEGVRLACRLVELTTTAFAQECHNLFQNEPNVSIEEIVGDELREKGYGGIYNVGKGAVEEPRLVILTYDPKSTGNSGEADDDSDDEDCIALIGKGIVYDTGGLAIKSKTGMCGMKSDMGGAAGVLGGFLAAVRLQTPRKIRLLLCLAENAIGPKSVRNDDIITIYSGKTVEINNSDAEGRLVLSDAVAHATKHYSDVGLVVDMATLTGAQLIATGKTHAGILANTLELERRAVDAGLRSGDLCYPLVYAPELLKKVCSA</sequence>
<protein>
    <recommendedName>
        <fullName evidence="6">Cytosol aminopeptidase domain-containing protein</fullName>
    </recommendedName>
</protein>
<evidence type="ECO:0000256" key="1">
    <source>
        <dbReference type="ARBA" id="ARBA00009528"/>
    </source>
</evidence>
<feature type="region of interest" description="Disordered" evidence="5">
    <location>
        <begin position="212"/>
        <end position="231"/>
    </location>
</feature>
<dbReference type="InterPro" id="IPR011356">
    <property type="entry name" value="Leucine_aapep/pepB"/>
</dbReference>
<dbReference type="PANTHER" id="PTHR11963:SF48">
    <property type="entry name" value="DIPEPTIDASE B, ISOFORM A"/>
    <property type="match status" value="1"/>
</dbReference>
<dbReference type="PRINTS" id="PR00481">
    <property type="entry name" value="LAMNOPPTDASE"/>
</dbReference>
<comment type="caution">
    <text evidence="7">The sequence shown here is derived from an EMBL/GenBank/DDBJ whole genome shotgun (WGS) entry which is preliminary data.</text>
</comment>
<evidence type="ECO:0000256" key="4">
    <source>
        <dbReference type="ARBA" id="ARBA00022801"/>
    </source>
</evidence>
<keyword evidence="8" id="KW-1185">Reference proteome</keyword>
<dbReference type="EMBL" id="JALLPJ020000887">
    <property type="protein sequence ID" value="KAL3780539.1"/>
    <property type="molecule type" value="Genomic_DNA"/>
</dbReference>
<evidence type="ECO:0000256" key="2">
    <source>
        <dbReference type="ARBA" id="ARBA00022438"/>
    </source>
</evidence>
<evidence type="ECO:0000256" key="3">
    <source>
        <dbReference type="ARBA" id="ARBA00022670"/>
    </source>
</evidence>
<dbReference type="AlphaFoldDB" id="A0ABD3NYX0"/>
<keyword evidence="2" id="KW-0031">Aminopeptidase</keyword>
<dbReference type="Proteomes" id="UP001530400">
    <property type="component" value="Unassembled WGS sequence"/>
</dbReference>
<evidence type="ECO:0000256" key="5">
    <source>
        <dbReference type="SAM" id="MobiDB-lite"/>
    </source>
</evidence>
<dbReference type="Pfam" id="PF00883">
    <property type="entry name" value="Peptidase_M17"/>
    <property type="match status" value="1"/>
</dbReference>
<evidence type="ECO:0000259" key="6">
    <source>
        <dbReference type="PROSITE" id="PS00631"/>
    </source>
</evidence>
<evidence type="ECO:0000313" key="7">
    <source>
        <dbReference type="EMBL" id="KAL3780539.1"/>
    </source>
</evidence>
<dbReference type="Gene3D" id="3.40.50.10590">
    <property type="entry name" value="Zn-dependent exopeptidases"/>
    <property type="match status" value="1"/>
</dbReference>
<accession>A0ABD3NYX0</accession>
<dbReference type="GO" id="GO:0006508">
    <property type="term" value="P:proteolysis"/>
    <property type="evidence" value="ECO:0007669"/>
    <property type="project" value="UniProtKB-KW"/>
</dbReference>
<organism evidence="7 8">
    <name type="scientific">Cyclotella atomus</name>
    <dbReference type="NCBI Taxonomy" id="382360"/>
    <lineage>
        <taxon>Eukaryota</taxon>
        <taxon>Sar</taxon>
        <taxon>Stramenopiles</taxon>
        <taxon>Ochrophyta</taxon>
        <taxon>Bacillariophyta</taxon>
        <taxon>Coscinodiscophyceae</taxon>
        <taxon>Thalassiosirophycidae</taxon>
        <taxon>Stephanodiscales</taxon>
        <taxon>Stephanodiscaceae</taxon>
        <taxon>Cyclotella</taxon>
    </lineage>
</organism>
<dbReference type="PROSITE" id="PS00631">
    <property type="entry name" value="CYTOSOL_AP"/>
    <property type="match status" value="1"/>
</dbReference>
<dbReference type="GO" id="GO:0004177">
    <property type="term" value="F:aminopeptidase activity"/>
    <property type="evidence" value="ECO:0007669"/>
    <property type="project" value="UniProtKB-KW"/>
</dbReference>
<dbReference type="InterPro" id="IPR000819">
    <property type="entry name" value="Peptidase_M17_C"/>
</dbReference>
<proteinExistence type="inferred from homology"/>
<comment type="similarity">
    <text evidence="1">Belongs to the peptidase M17 family.</text>
</comment>
<keyword evidence="4" id="KW-0378">Hydrolase</keyword>
<gene>
    <name evidence="7" type="ORF">ACHAWO_006307</name>
</gene>
<dbReference type="Gene3D" id="3.40.630.10">
    <property type="entry name" value="Zn peptidases"/>
    <property type="match status" value="1"/>
</dbReference>
<feature type="domain" description="Cytosol aminopeptidase" evidence="6">
    <location>
        <begin position="434"/>
        <end position="441"/>
    </location>
</feature>
<reference evidence="7 8" key="1">
    <citation type="submission" date="2024-10" db="EMBL/GenBank/DDBJ databases">
        <title>Updated reference genomes for cyclostephanoid diatoms.</title>
        <authorList>
            <person name="Roberts W.R."/>
            <person name="Alverson A.J."/>
        </authorList>
    </citation>
    <scope>NUCLEOTIDE SEQUENCE [LARGE SCALE GENOMIC DNA]</scope>
    <source>
        <strain evidence="7 8">AJA010-31</strain>
    </source>
</reference>
<dbReference type="PANTHER" id="PTHR11963">
    <property type="entry name" value="LEUCINE AMINOPEPTIDASE-RELATED"/>
    <property type="match status" value="1"/>
</dbReference>
<name>A0ABD3NYX0_9STRA</name>
<evidence type="ECO:0000313" key="8">
    <source>
        <dbReference type="Proteomes" id="UP001530400"/>
    </source>
</evidence>
<dbReference type="SUPFAM" id="SSF53187">
    <property type="entry name" value="Zn-dependent exopeptidases"/>
    <property type="match status" value="1"/>
</dbReference>
<keyword evidence="3" id="KW-0645">Protease</keyword>